<dbReference type="InterPro" id="IPR011765">
    <property type="entry name" value="Pept_M16_N"/>
</dbReference>
<gene>
    <name evidence="18" type="primary">CYM1_2</name>
    <name evidence="18" type="ORF">LTR91_023879</name>
</gene>
<evidence type="ECO:0000313" key="18">
    <source>
        <dbReference type="EMBL" id="KAK0953381.1"/>
    </source>
</evidence>
<dbReference type="PANTHER" id="PTHR43016">
    <property type="entry name" value="PRESEQUENCE PROTEASE"/>
    <property type="match status" value="1"/>
</dbReference>
<dbReference type="Gene3D" id="3.30.830.10">
    <property type="entry name" value="Metalloenzyme, LuxS/M16 peptidase-like"/>
    <property type="match status" value="4"/>
</dbReference>
<dbReference type="SUPFAM" id="SSF63411">
    <property type="entry name" value="LuxS/MPP-like metallohydrolase"/>
    <property type="match status" value="4"/>
</dbReference>
<comment type="subunit">
    <text evidence="5">Monomer and homodimer; homodimerization is induced by binding of the substrate.</text>
</comment>
<dbReference type="GO" id="GO:0005758">
    <property type="term" value="C:mitochondrial intermembrane space"/>
    <property type="evidence" value="ECO:0007669"/>
    <property type="project" value="UniProtKB-SubCell"/>
</dbReference>
<dbReference type="EMBL" id="JAUJLE010000556">
    <property type="protein sequence ID" value="KAK0953381.1"/>
    <property type="molecule type" value="Genomic_DNA"/>
</dbReference>
<evidence type="ECO:0000256" key="1">
    <source>
        <dbReference type="ARBA" id="ARBA00001947"/>
    </source>
</evidence>
<dbReference type="Pfam" id="PF00675">
    <property type="entry name" value="Peptidase_M16"/>
    <property type="match status" value="1"/>
</dbReference>
<feature type="compositionally biased region" description="Pro residues" evidence="16">
    <location>
        <begin position="822"/>
        <end position="840"/>
    </location>
</feature>
<evidence type="ECO:0000256" key="13">
    <source>
        <dbReference type="ARBA" id="ARBA00023128"/>
    </source>
</evidence>
<evidence type="ECO:0000256" key="9">
    <source>
        <dbReference type="ARBA" id="ARBA00022801"/>
    </source>
</evidence>
<comment type="similarity">
    <text evidence="4">Belongs to the peptidase M16 family. PreP subfamily.</text>
</comment>
<evidence type="ECO:0000256" key="8">
    <source>
        <dbReference type="ARBA" id="ARBA00022723"/>
    </source>
</evidence>
<proteinExistence type="inferred from homology"/>
<evidence type="ECO:0000256" key="5">
    <source>
        <dbReference type="ARBA" id="ARBA00011853"/>
    </source>
</evidence>
<keyword evidence="9" id="KW-0378">Hydrolase</keyword>
<keyword evidence="11" id="KW-0809">Transit peptide</keyword>
<sequence>MLASLRSPRAVAPHTRTLRSLPTARRLYATTVTDLSALPQCGSRLHGFTLQRTKHVPALELSALHFRHDKTGADYLHVARDDKNNVFSIGFKTNPPDATGVPHILEHVTLCGSEKYPVRDPFFKLMPRSLQNFMNAMTSQDHTTYPFATTNPQDFKNLMSVYLDATLHPLLKRSDFVQEGWRIGPENPKTADEQNVKDLVFKGVVYNEMKGQVSDATYLFYIRFFEQIIPALNNSGGDPQKMTDLTYEQLAKFHKDHYHPSNSKILTYGDQPVDAHLQMLSEQLDTFDRAVVDKDIKRPITLKGPQEVTISGPVDPLTPPEAQYKTSISWLAGEPTNVHESFALQLINSLLLDGYGAPLYRTLIESGLGTDFSPNTGYDSSSGAGIFSVGLTGVSEANVPKVKDVIASTLREQAEKGFEQQKVDGLLHALELTLKHRSARFGLGLTQATTGSWFNGVDPFESMDYAAIIDTFRVNLAKGRYLEGLVERYLLNENTLTYTMAPSPTFGAELAAEEASRLQEKIAEAVSKFPSEAEAHKQLRERELELIREQDEGKSANVDVLPTLRVTDIPLQAKKEEVRDSMIDEKTKVQWRETATNGLTYFNGLAPFEGLPDELRMLVPLFCDSLMRIGTRDKSMEELEDLIKLKTGGIRFGYHASTSPHDILTAQEAFSMSGYAFDRNVPAMYELFHTILLGTDFDSPKAHGMIKELLRSGADGAVDAIASRGHSYASRHSNSRLNPAGRWAEQTSGLQQVKLITSLAAAEGDEGAMGELVQKLKALQGIAVQSLASNFRAALVCGPDASPTNESALHHFLTTTRSAAPSSPPPSPTYPPPPNPPQPTYPTLTAHTFFPFPTYQVSYTALALPTGPYTSPATAPLAILAHLLTHKHLHHEIREKGGAYGSGCSTNGLSGTLGMYSYRDPNPSNSLKIMREAGAWAAEREWSARELEEAKLSLFQAVDAPVSVDKEGLGRFLQGVDYEMEAQRREWLLSVDAGQVRLAAEGVAGRLERGEGCVTVLGAEGKFVRGDGEGWEVVEMGVGKAGAGGEAVGSG</sequence>
<accession>A0AAN6H2V8</accession>
<evidence type="ECO:0000256" key="12">
    <source>
        <dbReference type="ARBA" id="ARBA00023049"/>
    </source>
</evidence>
<evidence type="ECO:0000313" key="19">
    <source>
        <dbReference type="Proteomes" id="UP001175353"/>
    </source>
</evidence>
<keyword evidence="13" id="KW-0496">Mitochondrion</keyword>
<comment type="caution">
    <text evidence="18">The sequence shown here is derived from an EMBL/GenBank/DDBJ whole genome shotgun (WGS) entry which is preliminary data.</text>
</comment>
<evidence type="ECO:0000256" key="10">
    <source>
        <dbReference type="ARBA" id="ARBA00022833"/>
    </source>
</evidence>
<evidence type="ECO:0000256" key="2">
    <source>
        <dbReference type="ARBA" id="ARBA00004305"/>
    </source>
</evidence>
<evidence type="ECO:0000256" key="7">
    <source>
        <dbReference type="ARBA" id="ARBA00022670"/>
    </source>
</evidence>
<feature type="domain" description="Peptidase M16C associated" evidence="17">
    <location>
        <begin position="500"/>
        <end position="759"/>
    </location>
</feature>
<evidence type="ECO:0000259" key="17">
    <source>
        <dbReference type="SMART" id="SM01264"/>
    </source>
</evidence>
<dbReference type="FunFam" id="3.30.830.10:FF:000011">
    <property type="entry name" value="Presequence protease, mitochondrial"/>
    <property type="match status" value="1"/>
</dbReference>
<dbReference type="GO" id="GO:0016485">
    <property type="term" value="P:protein processing"/>
    <property type="evidence" value="ECO:0007669"/>
    <property type="project" value="TreeGrafter"/>
</dbReference>
<evidence type="ECO:0000256" key="4">
    <source>
        <dbReference type="ARBA" id="ARBA00007575"/>
    </source>
</evidence>
<evidence type="ECO:0000256" key="16">
    <source>
        <dbReference type="SAM" id="MobiDB-lite"/>
    </source>
</evidence>
<dbReference type="Pfam" id="PF08367">
    <property type="entry name" value="M16C_assoc"/>
    <property type="match status" value="1"/>
</dbReference>
<dbReference type="InterPro" id="IPR011249">
    <property type="entry name" value="Metalloenz_LuxS/M16"/>
</dbReference>
<organism evidence="18 19">
    <name type="scientific">Friedmanniomyces endolithicus</name>
    <dbReference type="NCBI Taxonomy" id="329885"/>
    <lineage>
        <taxon>Eukaryota</taxon>
        <taxon>Fungi</taxon>
        <taxon>Dikarya</taxon>
        <taxon>Ascomycota</taxon>
        <taxon>Pezizomycotina</taxon>
        <taxon>Dothideomycetes</taxon>
        <taxon>Dothideomycetidae</taxon>
        <taxon>Mycosphaerellales</taxon>
        <taxon>Teratosphaeriaceae</taxon>
        <taxon>Friedmanniomyces</taxon>
    </lineage>
</organism>
<feature type="region of interest" description="Disordered" evidence="16">
    <location>
        <begin position="816"/>
        <end position="841"/>
    </location>
</feature>
<keyword evidence="19" id="KW-1185">Reference proteome</keyword>
<keyword evidence="7 18" id="KW-0645">Protease</keyword>
<comment type="subcellular location">
    <subcellularLocation>
        <location evidence="3">Mitochondrion intermembrane space</location>
    </subcellularLocation>
    <subcellularLocation>
        <location evidence="2">Mitochondrion matrix</location>
    </subcellularLocation>
</comment>
<name>A0AAN6H2V8_9PEZI</name>
<dbReference type="AlphaFoldDB" id="A0AAN6H2V8"/>
<comment type="cofactor">
    <cofactor evidence="1">
        <name>Zn(2+)</name>
        <dbReference type="ChEBI" id="CHEBI:29105"/>
    </cofactor>
</comment>
<dbReference type="GO" id="GO:0005759">
    <property type="term" value="C:mitochondrial matrix"/>
    <property type="evidence" value="ECO:0007669"/>
    <property type="project" value="UniProtKB-SubCell"/>
</dbReference>
<dbReference type="InterPro" id="IPR007863">
    <property type="entry name" value="Peptidase_M16_C"/>
</dbReference>
<dbReference type="FunFam" id="3.30.830.10:FF:000009">
    <property type="entry name" value="Presequence protease, mitochondrial"/>
    <property type="match status" value="1"/>
</dbReference>
<keyword evidence="8" id="KW-0479">Metal-binding</keyword>
<reference evidence="18" key="1">
    <citation type="submission" date="2023-06" db="EMBL/GenBank/DDBJ databases">
        <title>Black Yeasts Isolated from many extreme environments.</title>
        <authorList>
            <person name="Coleine C."/>
            <person name="Stajich J.E."/>
            <person name="Selbmann L."/>
        </authorList>
    </citation>
    <scope>NUCLEOTIDE SEQUENCE</scope>
    <source>
        <strain evidence="18">CCFEE 5200</strain>
    </source>
</reference>
<dbReference type="FunFam" id="3.30.830.10:FF:000013">
    <property type="entry name" value="Mitochondrial presequence protease"/>
    <property type="match status" value="1"/>
</dbReference>
<evidence type="ECO:0000256" key="3">
    <source>
        <dbReference type="ARBA" id="ARBA00004569"/>
    </source>
</evidence>
<dbReference type="GO" id="GO:0046872">
    <property type="term" value="F:metal ion binding"/>
    <property type="evidence" value="ECO:0007669"/>
    <property type="project" value="UniProtKB-KW"/>
</dbReference>
<dbReference type="SMART" id="SM01264">
    <property type="entry name" value="M16C_associated"/>
    <property type="match status" value="1"/>
</dbReference>
<comment type="function">
    <text evidence="15">Degrades mitochondrial transit peptides after their cleavage in the intermembrane space or in the matrix, and presequence peptides; clearance of these peptides is required to keep the presequence processing machinery running. Preferentially cleaves the N-terminal side of paired basic amino acid residues. Also degrades other unstructured peptides. May function as an ATP-dependent peptidase as opposed to a metalloendopeptidase.</text>
</comment>
<dbReference type="Pfam" id="PF05193">
    <property type="entry name" value="Peptidase_M16_C"/>
    <property type="match status" value="2"/>
</dbReference>
<evidence type="ECO:0000256" key="14">
    <source>
        <dbReference type="ARBA" id="ARBA00034552"/>
    </source>
</evidence>
<dbReference type="GO" id="GO:0004222">
    <property type="term" value="F:metalloendopeptidase activity"/>
    <property type="evidence" value="ECO:0007669"/>
    <property type="project" value="TreeGrafter"/>
</dbReference>
<dbReference type="InterPro" id="IPR013578">
    <property type="entry name" value="Peptidase_M16C_assoc"/>
</dbReference>
<protein>
    <recommendedName>
        <fullName evidence="6">Presequence protease, mitochondrial</fullName>
    </recommendedName>
    <alternativeName>
        <fullName evidence="14">Pitrilysin metalloproteinase</fullName>
    </alternativeName>
</protein>
<evidence type="ECO:0000256" key="11">
    <source>
        <dbReference type="ARBA" id="ARBA00022946"/>
    </source>
</evidence>
<evidence type="ECO:0000256" key="6">
    <source>
        <dbReference type="ARBA" id="ARBA00020167"/>
    </source>
</evidence>
<dbReference type="Proteomes" id="UP001175353">
    <property type="component" value="Unassembled WGS sequence"/>
</dbReference>
<dbReference type="PANTHER" id="PTHR43016:SF13">
    <property type="entry name" value="PRESEQUENCE PROTEASE, MITOCHONDRIAL"/>
    <property type="match status" value="1"/>
</dbReference>
<keyword evidence="12" id="KW-0482">Metalloprotease</keyword>
<evidence type="ECO:0000256" key="15">
    <source>
        <dbReference type="ARBA" id="ARBA00045897"/>
    </source>
</evidence>
<keyword evidence="10" id="KW-0862">Zinc</keyword>